<feature type="coiled-coil region" evidence="1">
    <location>
        <begin position="98"/>
        <end position="125"/>
    </location>
</feature>
<protein>
    <submittedName>
        <fullName evidence="3">Uncharacterized protein TCIL3000_3_1340</fullName>
    </submittedName>
</protein>
<keyword evidence="1" id="KW-0175">Coiled coil</keyword>
<dbReference type="EMBL" id="HE575316">
    <property type="protein sequence ID" value="CCC89707.1"/>
    <property type="molecule type" value="Genomic_DNA"/>
</dbReference>
<reference evidence="3" key="1">
    <citation type="journal article" date="2012" name="Proc. Natl. Acad. Sci. U.S.A.">
        <title>Antigenic diversity is generated by distinct evolutionary mechanisms in African trypanosome species.</title>
        <authorList>
            <person name="Jackson A.P."/>
            <person name="Berry A."/>
            <person name="Aslett M."/>
            <person name="Allison H.C."/>
            <person name="Burton P."/>
            <person name="Vavrova-Anderson J."/>
            <person name="Brown R."/>
            <person name="Browne H."/>
            <person name="Corton N."/>
            <person name="Hauser H."/>
            <person name="Gamble J."/>
            <person name="Gilderthorp R."/>
            <person name="Marcello L."/>
            <person name="McQuillan J."/>
            <person name="Otto T.D."/>
            <person name="Quail M.A."/>
            <person name="Sanders M.J."/>
            <person name="van Tonder A."/>
            <person name="Ginger M.L."/>
            <person name="Field M.C."/>
            <person name="Barry J.D."/>
            <person name="Hertz-Fowler C."/>
            <person name="Berriman M."/>
        </authorList>
    </citation>
    <scope>NUCLEOTIDE SEQUENCE</scope>
    <source>
        <strain evidence="3">IL3000</strain>
    </source>
</reference>
<proteinExistence type="predicted"/>
<keyword evidence="2" id="KW-0472">Membrane</keyword>
<dbReference type="AlphaFoldDB" id="G0UK02"/>
<organism evidence="3">
    <name type="scientific">Trypanosoma congolense (strain IL3000)</name>
    <dbReference type="NCBI Taxonomy" id="1068625"/>
    <lineage>
        <taxon>Eukaryota</taxon>
        <taxon>Discoba</taxon>
        <taxon>Euglenozoa</taxon>
        <taxon>Kinetoplastea</taxon>
        <taxon>Metakinetoplastina</taxon>
        <taxon>Trypanosomatida</taxon>
        <taxon>Trypanosomatidae</taxon>
        <taxon>Trypanosoma</taxon>
        <taxon>Nannomonas</taxon>
    </lineage>
</organism>
<keyword evidence="2" id="KW-0812">Transmembrane</keyword>
<gene>
    <name evidence="3" type="ORF">TCIL3000_3_1340</name>
</gene>
<sequence length="185" mass="21351">MFRRMVSMSQVNKIERLRHERYLRMVIRKKQVCCCADNILSFPLVAILITLGSPTSNLCFFFILYLLACFTLSNSVRRLLINFSQTMDEYPDEFNDAADDWEAEADAEEAREKMLLEQKAFLEEKKLIKRVKAPSRAKREEEEEEVLEVDVTQALCEMRSMAGSAAEALHLIKETESTPSIIADM</sequence>
<evidence type="ECO:0000313" key="3">
    <source>
        <dbReference type="EMBL" id="CCC89707.1"/>
    </source>
</evidence>
<name>G0UK02_TRYCI</name>
<feature type="transmembrane region" description="Helical" evidence="2">
    <location>
        <begin position="31"/>
        <end position="49"/>
    </location>
</feature>
<feature type="transmembrane region" description="Helical" evidence="2">
    <location>
        <begin position="55"/>
        <end position="73"/>
    </location>
</feature>
<evidence type="ECO:0000256" key="2">
    <source>
        <dbReference type="SAM" id="Phobius"/>
    </source>
</evidence>
<keyword evidence="2" id="KW-1133">Transmembrane helix</keyword>
<dbReference type="VEuPathDB" id="TriTrypDB:TcIL3000_3_1340"/>
<feature type="non-terminal residue" evidence="3">
    <location>
        <position position="185"/>
    </location>
</feature>
<accession>G0UK02</accession>
<evidence type="ECO:0000256" key="1">
    <source>
        <dbReference type="SAM" id="Coils"/>
    </source>
</evidence>